<dbReference type="EMBL" id="DSYZ01000090">
    <property type="protein sequence ID" value="HGT82989.1"/>
    <property type="molecule type" value="Genomic_DNA"/>
</dbReference>
<dbReference type="GO" id="GO:0016787">
    <property type="term" value="F:hydrolase activity"/>
    <property type="evidence" value="ECO:0007669"/>
    <property type="project" value="InterPro"/>
</dbReference>
<dbReference type="SMART" id="SM01001">
    <property type="entry name" value="AIRC"/>
    <property type="match status" value="1"/>
</dbReference>
<dbReference type="SUPFAM" id="SSF52255">
    <property type="entry name" value="N5-CAIR mutase (phosphoribosylaminoimidazole carboxylase, PurE)"/>
    <property type="match status" value="1"/>
</dbReference>
<organism evidence="2">
    <name type="scientific">Archaeoglobus fulgidus</name>
    <dbReference type="NCBI Taxonomy" id="2234"/>
    <lineage>
        <taxon>Archaea</taxon>
        <taxon>Methanobacteriati</taxon>
        <taxon>Methanobacteriota</taxon>
        <taxon>Archaeoglobi</taxon>
        <taxon>Archaeoglobales</taxon>
        <taxon>Archaeoglobaceae</taxon>
        <taxon>Archaeoglobus</taxon>
    </lineage>
</organism>
<dbReference type="AlphaFoldDB" id="A0A7J3M2G3"/>
<feature type="domain" description="PurE" evidence="1">
    <location>
        <begin position="89"/>
        <end position="223"/>
    </location>
</feature>
<comment type="caution">
    <text evidence="2">The sequence shown here is derived from an EMBL/GenBank/DDBJ whole genome shotgun (WGS) entry which is preliminary data.</text>
</comment>
<dbReference type="InterPro" id="IPR039476">
    <property type="entry name" value="P2CMN_synthase_LarB"/>
</dbReference>
<dbReference type="PANTHER" id="PTHR43064:SF1">
    <property type="entry name" value="SLL1489 PROTEIN"/>
    <property type="match status" value="1"/>
</dbReference>
<proteinExistence type="predicted"/>
<dbReference type="NCBIfam" id="NF033503">
    <property type="entry name" value="LarB"/>
    <property type="match status" value="1"/>
</dbReference>
<dbReference type="PANTHER" id="PTHR43064">
    <property type="entry name" value="PHOSPHORIBOSYLAMINOIMIDAZOLE CARBOXYLASE-RELATED"/>
    <property type="match status" value="1"/>
</dbReference>
<dbReference type="InterPro" id="IPR000031">
    <property type="entry name" value="PurE_dom"/>
</dbReference>
<sequence length="229" mass="24743">MKKFEDYLDKLVKLDLEREKRAGKPEAIFGEGKSTEIIVKIAEEYREKGKPVLFTRLNKEQMLELKKLGAEVNEMARTATFGRANEKTGKVAILTAGTADVAVAEEARVTAEFLGLETLTFYDVGVAGLHRVIEPVRAIMNSDVDSVIVIAGMEGALPSIVASLVDLPVIAVPTSIGYGVHLKGISTLFAMLQSCPSGVAVVNVDNGFGAAVFAYLISRVARGKRWSSR</sequence>
<protein>
    <submittedName>
        <fullName evidence="2">Nickel pincer cofactor biosynthesis protein LarB</fullName>
    </submittedName>
</protein>
<name>A0A7J3M2G3_ARCFL</name>
<gene>
    <name evidence="2" type="primary">larB</name>
    <name evidence="2" type="ORF">ENT52_04605</name>
</gene>
<dbReference type="Pfam" id="PF00731">
    <property type="entry name" value="AIRC"/>
    <property type="match status" value="1"/>
</dbReference>
<evidence type="ECO:0000259" key="1">
    <source>
        <dbReference type="SMART" id="SM01001"/>
    </source>
</evidence>
<dbReference type="Gene3D" id="3.40.50.1970">
    <property type="match status" value="1"/>
</dbReference>
<accession>A0A7J3M2G3</accession>
<evidence type="ECO:0000313" key="2">
    <source>
        <dbReference type="EMBL" id="HGT82989.1"/>
    </source>
</evidence>
<reference evidence="2" key="1">
    <citation type="journal article" date="2020" name="mSystems">
        <title>Genome- and Community-Level Interaction Insights into Carbon Utilization and Element Cycling Functions of Hydrothermarchaeota in Hydrothermal Sediment.</title>
        <authorList>
            <person name="Zhou Z."/>
            <person name="Liu Y."/>
            <person name="Xu W."/>
            <person name="Pan J."/>
            <person name="Luo Z.H."/>
            <person name="Li M."/>
        </authorList>
    </citation>
    <scope>NUCLEOTIDE SEQUENCE [LARGE SCALE GENOMIC DNA]</scope>
    <source>
        <strain evidence="2">SpSt-587</strain>
    </source>
</reference>
<dbReference type="GO" id="GO:0006189">
    <property type="term" value="P:'de novo' IMP biosynthetic process"/>
    <property type="evidence" value="ECO:0007669"/>
    <property type="project" value="InterPro"/>
</dbReference>